<evidence type="ECO:0000313" key="1">
    <source>
        <dbReference type="EMBL" id="VFR33311.1"/>
    </source>
</evidence>
<dbReference type="EMBL" id="CAADIA010000009">
    <property type="protein sequence ID" value="VFR36448.1"/>
    <property type="molecule type" value="Genomic_DNA"/>
</dbReference>
<reference evidence="1" key="1">
    <citation type="submission" date="2019-03" db="EMBL/GenBank/DDBJ databases">
        <authorList>
            <person name="Danneels B."/>
        </authorList>
    </citation>
    <scope>NUCLEOTIDE SEQUENCE</scope>
</reference>
<dbReference type="EMBL" id="CAADIF010000001">
    <property type="protein sequence ID" value="VFR57797.1"/>
    <property type="molecule type" value="Genomic_DNA"/>
</dbReference>
<gene>
    <name evidence="2" type="ORF">ANK1_3654</name>
    <name evidence="4" type="ORF">ANK2_3655</name>
    <name evidence="1" type="ORF">BER1_3833</name>
    <name evidence="3" type="ORF">BER2_3802</name>
    <name evidence="6" type="ORF">ISE1_3666</name>
    <name evidence="5" type="ORF">ISE2_3647</name>
</gene>
<evidence type="ECO:0000313" key="2">
    <source>
        <dbReference type="EMBL" id="VFR36448.1"/>
    </source>
</evidence>
<dbReference type="AlphaFoldDB" id="A0A484Q742"/>
<evidence type="ECO:0000313" key="6">
    <source>
        <dbReference type="EMBL" id="VFR87812.1"/>
    </source>
</evidence>
<evidence type="ECO:0000313" key="5">
    <source>
        <dbReference type="EMBL" id="VFR84618.1"/>
    </source>
</evidence>
<accession>A0A484Q742</accession>
<evidence type="ECO:0000313" key="3">
    <source>
        <dbReference type="EMBL" id="VFR51101.1"/>
    </source>
</evidence>
<evidence type="ECO:0000313" key="4">
    <source>
        <dbReference type="EMBL" id="VFR57797.1"/>
    </source>
</evidence>
<dbReference type="EMBL" id="CAADIM010000029">
    <property type="protein sequence ID" value="VFR87812.1"/>
    <property type="molecule type" value="Genomic_DNA"/>
</dbReference>
<dbReference type="EMBL" id="CAADIH010000037">
    <property type="protein sequence ID" value="VFR51101.1"/>
    <property type="molecule type" value="Genomic_DNA"/>
</dbReference>
<proteinExistence type="predicted"/>
<dbReference type="EMBL" id="CAADIE010000002">
    <property type="protein sequence ID" value="VFR33311.1"/>
    <property type="molecule type" value="Genomic_DNA"/>
</dbReference>
<dbReference type="EMBL" id="CAADIN010000010">
    <property type="protein sequence ID" value="VFR84618.1"/>
    <property type="molecule type" value="Genomic_DNA"/>
</dbReference>
<organism evidence="1">
    <name type="scientific">plant metagenome</name>
    <dbReference type="NCBI Taxonomy" id="1297885"/>
    <lineage>
        <taxon>unclassified sequences</taxon>
        <taxon>metagenomes</taxon>
        <taxon>organismal metagenomes</taxon>
    </lineage>
</organism>
<sequence length="38" mass="4296">MTKEIGVLGLAFHREFHLAAWQHAHQASHTRPAQTCLT</sequence>
<name>A0A484Q742_9ZZZZ</name>
<protein>
    <submittedName>
        <fullName evidence="1">Uncharacterized protein</fullName>
    </submittedName>
</protein>